<reference evidence="6 8" key="2">
    <citation type="submission" date="2017-06" db="EMBL/GenBank/DDBJ databases">
        <title>Identification of a new gene, sdsY, involved in staphylococcal internalization in non-professional phagocytic cells (NPPCs).</title>
        <authorList>
            <person name="Maali Y."/>
            <person name="Martins-Simoes P."/>
            <person name="Trouillet-Assant S."/>
            <person name="Laurent F."/>
            <person name="Diot A."/>
            <person name="Verhoeven P."/>
            <person name="Bouvard D."/>
            <person name="Vandenesch F."/>
            <person name="Bes M."/>
        </authorList>
    </citation>
    <scope>NUCLEOTIDE SEQUENCE [LARGE SCALE GENOMIC DNA]</scope>
    <source>
        <strain evidence="6 8">Heidy</strain>
    </source>
</reference>
<dbReference type="InterPro" id="IPR037143">
    <property type="entry name" value="4-PPantetheinyl_Trfase_dom_sf"/>
</dbReference>
<dbReference type="Pfam" id="PF22624">
    <property type="entry name" value="AASDHPPT_N"/>
    <property type="match status" value="1"/>
</dbReference>
<dbReference type="Proteomes" id="UP000266198">
    <property type="component" value="Unassembled WGS sequence"/>
</dbReference>
<evidence type="ECO:0000256" key="2">
    <source>
        <dbReference type="ARBA" id="ARBA00022679"/>
    </source>
</evidence>
<dbReference type="Gene3D" id="3.90.470.20">
    <property type="entry name" value="4'-phosphopantetheinyl transferase domain"/>
    <property type="match status" value="2"/>
</dbReference>
<organism evidence="5 7">
    <name type="scientific">Staphylococcus delphini</name>
    <dbReference type="NCBI Taxonomy" id="53344"/>
    <lineage>
        <taxon>Bacteria</taxon>
        <taxon>Bacillati</taxon>
        <taxon>Bacillota</taxon>
        <taxon>Bacilli</taxon>
        <taxon>Bacillales</taxon>
        <taxon>Staphylococcaceae</taxon>
        <taxon>Staphylococcus</taxon>
        <taxon>Staphylococcus intermedius group</taxon>
    </lineage>
</organism>
<dbReference type="InterPro" id="IPR050559">
    <property type="entry name" value="P-Pant_transferase_sf"/>
</dbReference>
<sequence>MIEIFSLKLPNKFSSENFKFAINNISDSKRNTIERYIYKNDRLRSLLSDLLIRYIVMNKFNLKNDDLVFCSNKYGKPFLKNSSDFHYNISHSGKWIICAIHSQKIGVDIEKVRYLDFNILIQSFSKYEKSYFTNVGEDDISKTFFYIWTLKESYVKALGKGLYIPLNSFTIKNPFLENDISVYTNYYDNNFYFKKYHYDNYIFSVCSKVNEFPTSINEIEIEDILRHKNFNRKE</sequence>
<dbReference type="GO" id="GO:0019878">
    <property type="term" value="P:lysine biosynthetic process via aminoadipic acid"/>
    <property type="evidence" value="ECO:0007669"/>
    <property type="project" value="TreeGrafter"/>
</dbReference>
<name>A0AAX0QRK6_9STAP</name>
<evidence type="ECO:0000259" key="4">
    <source>
        <dbReference type="Pfam" id="PF22624"/>
    </source>
</evidence>
<reference evidence="5 7" key="1">
    <citation type="journal article" date="2017" name="PLoS ONE">
        <title>Development of a real-time PCR for detection of Staphylococcus pseudintermedius using a novel automated comparison of whole-genome sequences.</title>
        <authorList>
            <person name="Verstappen K.M."/>
            <person name="Huijbregts L."/>
            <person name="Spaninks M."/>
            <person name="Wagenaar J.A."/>
            <person name="Fluit A.C."/>
            <person name="Duim B."/>
        </authorList>
    </citation>
    <scope>NUCLEOTIDE SEQUENCE [LARGE SCALE GENOMIC DNA]</scope>
    <source>
        <strain evidence="5 7">15S02591-1</strain>
    </source>
</reference>
<dbReference type="EMBL" id="NIPK01000044">
    <property type="protein sequence ID" value="RIZ48858.1"/>
    <property type="molecule type" value="Genomic_DNA"/>
</dbReference>
<dbReference type="GO" id="GO:0005829">
    <property type="term" value="C:cytosol"/>
    <property type="evidence" value="ECO:0007669"/>
    <property type="project" value="TreeGrafter"/>
</dbReference>
<evidence type="ECO:0000256" key="1">
    <source>
        <dbReference type="ARBA" id="ARBA00010990"/>
    </source>
</evidence>
<dbReference type="InterPro" id="IPR055066">
    <property type="entry name" value="AASDHPPT_N"/>
</dbReference>
<feature type="domain" description="4'-phosphopantetheinyl transferase" evidence="3">
    <location>
        <begin position="105"/>
        <end position="206"/>
    </location>
</feature>
<evidence type="ECO:0000313" key="8">
    <source>
        <dbReference type="Proteomes" id="UP000266198"/>
    </source>
</evidence>
<dbReference type="EMBL" id="MWUR01000032">
    <property type="protein sequence ID" value="PCF45692.1"/>
    <property type="molecule type" value="Genomic_DNA"/>
</dbReference>
<dbReference type="Pfam" id="PF01648">
    <property type="entry name" value="ACPS"/>
    <property type="match status" value="1"/>
</dbReference>
<proteinExistence type="inferred from homology"/>
<feature type="domain" description="4'-phosphopantetheinyl transferase N-terminal" evidence="4">
    <location>
        <begin position="14"/>
        <end position="100"/>
    </location>
</feature>
<evidence type="ECO:0008006" key="9">
    <source>
        <dbReference type="Google" id="ProtNLM"/>
    </source>
</evidence>
<protein>
    <recommendedName>
        <fullName evidence="9">4'-phosphopantetheinyl transferase</fullName>
    </recommendedName>
</protein>
<evidence type="ECO:0000313" key="5">
    <source>
        <dbReference type="EMBL" id="PCF45692.1"/>
    </source>
</evidence>
<gene>
    <name evidence="5" type="ORF">B5C07_12940</name>
    <name evidence="6" type="ORF">CDL68_12625</name>
</gene>
<dbReference type="PANTHER" id="PTHR12215">
    <property type="entry name" value="PHOSPHOPANTETHEINE TRANSFERASE"/>
    <property type="match status" value="1"/>
</dbReference>
<dbReference type="InterPro" id="IPR008278">
    <property type="entry name" value="4-PPantetheinyl_Trfase_dom"/>
</dbReference>
<evidence type="ECO:0000313" key="7">
    <source>
        <dbReference type="Proteomes" id="UP000217473"/>
    </source>
</evidence>
<dbReference type="SUPFAM" id="SSF56214">
    <property type="entry name" value="4'-phosphopantetheinyl transferase"/>
    <property type="match status" value="2"/>
</dbReference>
<comment type="caution">
    <text evidence="5">The sequence shown here is derived from an EMBL/GenBank/DDBJ whole genome shotgun (WGS) entry which is preliminary data.</text>
</comment>
<evidence type="ECO:0000313" key="6">
    <source>
        <dbReference type="EMBL" id="RIZ48858.1"/>
    </source>
</evidence>
<keyword evidence="2" id="KW-0808">Transferase</keyword>
<comment type="similarity">
    <text evidence="1">Belongs to the P-Pant transferase superfamily. Gsp/Sfp/HetI/AcpT family.</text>
</comment>
<evidence type="ECO:0000259" key="3">
    <source>
        <dbReference type="Pfam" id="PF01648"/>
    </source>
</evidence>
<dbReference type="AlphaFoldDB" id="A0AAX0QRK6"/>
<dbReference type="RefSeq" id="WP_096598749.1">
    <property type="nucleotide sequence ID" value="NZ_JAPSWI010000013.1"/>
</dbReference>
<dbReference type="Proteomes" id="UP000217473">
    <property type="component" value="Unassembled WGS sequence"/>
</dbReference>
<dbReference type="PANTHER" id="PTHR12215:SF10">
    <property type="entry name" value="L-AMINOADIPATE-SEMIALDEHYDE DEHYDROGENASE-PHOSPHOPANTETHEINYL TRANSFERASE"/>
    <property type="match status" value="1"/>
</dbReference>
<accession>A0AAX0QRK6</accession>
<dbReference type="GO" id="GO:0000287">
    <property type="term" value="F:magnesium ion binding"/>
    <property type="evidence" value="ECO:0007669"/>
    <property type="project" value="InterPro"/>
</dbReference>
<keyword evidence="8" id="KW-1185">Reference proteome</keyword>
<dbReference type="GO" id="GO:0008897">
    <property type="term" value="F:holo-[acyl-carrier-protein] synthase activity"/>
    <property type="evidence" value="ECO:0007669"/>
    <property type="project" value="InterPro"/>
</dbReference>